<reference evidence="2" key="1">
    <citation type="journal article" date="2011" name="Genome Res.">
        <title>Phylogeny-wide analysis of social amoeba genomes highlights ancient origins for complex intercellular communication.</title>
        <authorList>
            <person name="Heidel A.J."/>
            <person name="Lawal H.M."/>
            <person name="Felder M."/>
            <person name="Schilde C."/>
            <person name="Helps N.R."/>
            <person name="Tunggal B."/>
            <person name="Rivero F."/>
            <person name="John U."/>
            <person name="Schleicher M."/>
            <person name="Eichinger L."/>
            <person name="Platzer M."/>
            <person name="Noegel A.A."/>
            <person name="Schaap P."/>
            <person name="Gloeckner G."/>
        </authorList>
    </citation>
    <scope>NUCLEOTIDE SEQUENCE [LARGE SCALE GENOMIC DNA]</scope>
    <source>
        <strain evidence="2">SH3</strain>
    </source>
</reference>
<accession>F4QFR1</accession>
<evidence type="ECO:0008006" key="3">
    <source>
        <dbReference type="Google" id="ProtNLM"/>
    </source>
</evidence>
<proteinExistence type="predicted"/>
<dbReference type="SUPFAM" id="SSF52151">
    <property type="entry name" value="FabD/lysophospholipase-like"/>
    <property type="match status" value="1"/>
</dbReference>
<sequence>MQYEYKNILVLEGGPRVLYTHYLIKELHEQFNIPFDNVDLVIGTSLASTLLFCKTIKQQEEFAMQVGSKLSLSPLWNTRHHPELATTEFYKDLDIPSFDQYLYKRFAVMCATKKIKNGKPTVLPYLFRNYHNPNNITSKVEGCTFGVESSAKDILHACTAIPFYSVPIQYPNLPGSRFIEASIYSNSPLEVAYHEAMAIWPPQPNIYIKFNFICLGVGLDSRRYSVDTIGQPLNLDGSITDLSYTSEATFERMNRFKERQESNSNICLARVNVIDGEFNQEGHTFQTIDKKEVVKPLDNRVYDNDIAGQKARDTLAKSAKKAIKDNLNLFSFHKNYSSTTTTTKSSYVVADDDQIF</sequence>
<dbReference type="AlphaFoldDB" id="F4QFR1"/>
<dbReference type="Gene3D" id="3.40.1090.10">
    <property type="entry name" value="Cytosolic phospholipase A2 catalytic domain"/>
    <property type="match status" value="1"/>
</dbReference>
<evidence type="ECO:0000313" key="1">
    <source>
        <dbReference type="EMBL" id="EGG14308.1"/>
    </source>
</evidence>
<dbReference type="EMBL" id="GL883029">
    <property type="protein sequence ID" value="EGG14308.1"/>
    <property type="molecule type" value="Genomic_DNA"/>
</dbReference>
<protein>
    <recommendedName>
        <fullName evidence="3">PNPLA domain-containing protein</fullName>
    </recommendedName>
</protein>
<organism evidence="1 2">
    <name type="scientific">Cavenderia fasciculata</name>
    <name type="common">Slime mold</name>
    <name type="synonym">Dictyostelium fasciculatum</name>
    <dbReference type="NCBI Taxonomy" id="261658"/>
    <lineage>
        <taxon>Eukaryota</taxon>
        <taxon>Amoebozoa</taxon>
        <taxon>Evosea</taxon>
        <taxon>Eumycetozoa</taxon>
        <taxon>Dictyostelia</taxon>
        <taxon>Acytosteliales</taxon>
        <taxon>Cavenderiaceae</taxon>
        <taxon>Cavenderia</taxon>
    </lineage>
</organism>
<dbReference type="InterPro" id="IPR016035">
    <property type="entry name" value="Acyl_Trfase/lysoPLipase"/>
</dbReference>
<name>F4QFR1_CACFS</name>
<keyword evidence="2" id="KW-1185">Reference proteome</keyword>
<dbReference type="GeneID" id="14866500"/>
<gene>
    <name evidence="1" type="ORF">DFA_12078</name>
</gene>
<dbReference type="Proteomes" id="UP000007797">
    <property type="component" value="Unassembled WGS sequence"/>
</dbReference>
<dbReference type="RefSeq" id="XP_004351017.1">
    <property type="nucleotide sequence ID" value="XM_004350965.1"/>
</dbReference>
<dbReference type="KEGG" id="dfa:DFA_12078"/>
<evidence type="ECO:0000313" key="2">
    <source>
        <dbReference type="Proteomes" id="UP000007797"/>
    </source>
</evidence>